<dbReference type="PANTHER" id="PTHR40453">
    <property type="entry name" value="PROTEIN YOEF"/>
    <property type="match status" value="1"/>
</dbReference>
<organism evidence="2 3">
    <name type="scientific">Intestinibacter bartlettii</name>
    <dbReference type="NCBI Taxonomy" id="261299"/>
    <lineage>
        <taxon>Bacteria</taxon>
        <taxon>Bacillati</taxon>
        <taxon>Bacillota</taxon>
        <taxon>Clostridia</taxon>
        <taxon>Peptostreptococcales</taxon>
        <taxon>Peptostreptococcaceae</taxon>
        <taxon>Intestinibacter</taxon>
    </lineage>
</organism>
<name>A0ABS6DTA9_9FIRM</name>
<dbReference type="PANTHER" id="PTHR40453:SF1">
    <property type="entry name" value="PROTEIN YOEF"/>
    <property type="match status" value="1"/>
</dbReference>
<evidence type="ECO:0000256" key="1">
    <source>
        <dbReference type="PIRNR" id="PIRNR036409"/>
    </source>
</evidence>
<dbReference type="EMBL" id="JAHLOQ010000002">
    <property type="protein sequence ID" value="MBU5335078.1"/>
    <property type="molecule type" value="Genomic_DNA"/>
</dbReference>
<proteinExistence type="inferred from homology"/>
<dbReference type="PIRSF" id="PIRSF036409">
    <property type="entry name" value="EutP_PduV"/>
    <property type="match status" value="1"/>
</dbReference>
<keyword evidence="3" id="KW-1185">Reference proteome</keyword>
<comment type="caution">
    <text evidence="2">The sequence shown here is derived from an EMBL/GenBank/DDBJ whole genome shotgun (WGS) entry which is preliminary data.</text>
</comment>
<dbReference type="Pfam" id="PF10662">
    <property type="entry name" value="PduV-EutP"/>
    <property type="match status" value="1"/>
</dbReference>
<evidence type="ECO:0000313" key="2">
    <source>
        <dbReference type="EMBL" id="MBU5335078.1"/>
    </source>
</evidence>
<comment type="similarity">
    <text evidence="1">Belongs to the EutP/PduV family.</text>
</comment>
<dbReference type="InterPro" id="IPR012381">
    <property type="entry name" value="EutP_PduV"/>
</dbReference>
<sequence length="143" mass="16023">MKKIIFMGKTGCGKTTLCQKLDQLELKYRKTQSIDLYTDAIDTPGEYIENRGFYNALIVAASDAKTIGVVYDATQERNYIAPGFASRFPKEVIGIITKINLATETQIDYASEMLGMIGVNKIFKVDTIDNVGIDELFKYLESK</sequence>
<dbReference type="Proteomes" id="UP001196301">
    <property type="component" value="Unassembled WGS sequence"/>
</dbReference>
<keyword evidence="1" id="KW-0547">Nucleotide-binding</keyword>
<gene>
    <name evidence="2" type="ORF">KQI20_01375</name>
</gene>
<dbReference type="CDD" id="cd00882">
    <property type="entry name" value="Ras_like_GTPase"/>
    <property type="match status" value="1"/>
</dbReference>
<dbReference type="NCBIfam" id="TIGR02528">
    <property type="entry name" value="EutP"/>
    <property type="match status" value="1"/>
</dbReference>
<reference evidence="2 3" key="1">
    <citation type="submission" date="2021-06" db="EMBL/GenBank/DDBJ databases">
        <authorList>
            <person name="Sun Q."/>
            <person name="Li D."/>
        </authorList>
    </citation>
    <scope>NUCLEOTIDE SEQUENCE [LARGE SCALE GENOMIC DNA]</scope>
    <source>
        <strain evidence="2 3">N19</strain>
    </source>
</reference>
<accession>A0ABS6DTA9</accession>
<dbReference type="RefSeq" id="WP_216568241.1">
    <property type="nucleotide sequence ID" value="NZ_JAHLOQ010000002.1"/>
</dbReference>
<protein>
    <submittedName>
        <fullName evidence="2">EutP/PduV family microcompartment system protein</fullName>
    </submittedName>
</protein>
<evidence type="ECO:0000313" key="3">
    <source>
        <dbReference type="Proteomes" id="UP001196301"/>
    </source>
</evidence>